<evidence type="ECO:0000256" key="1">
    <source>
        <dbReference type="PROSITE-ProRule" id="PRU00175"/>
    </source>
</evidence>
<dbReference type="InterPro" id="IPR001841">
    <property type="entry name" value="Znf_RING"/>
</dbReference>
<name>A0ABQ7ZVJ5_BRANA</name>
<feature type="region of interest" description="Disordered" evidence="2">
    <location>
        <begin position="40"/>
        <end position="60"/>
    </location>
</feature>
<dbReference type="EMBL" id="JAGKQM010000014">
    <property type="protein sequence ID" value="KAH0884284.1"/>
    <property type="molecule type" value="Genomic_DNA"/>
</dbReference>
<organism evidence="4 5">
    <name type="scientific">Brassica napus</name>
    <name type="common">Rape</name>
    <dbReference type="NCBI Taxonomy" id="3708"/>
    <lineage>
        <taxon>Eukaryota</taxon>
        <taxon>Viridiplantae</taxon>
        <taxon>Streptophyta</taxon>
        <taxon>Embryophyta</taxon>
        <taxon>Tracheophyta</taxon>
        <taxon>Spermatophyta</taxon>
        <taxon>Magnoliopsida</taxon>
        <taxon>eudicotyledons</taxon>
        <taxon>Gunneridae</taxon>
        <taxon>Pentapetalae</taxon>
        <taxon>rosids</taxon>
        <taxon>malvids</taxon>
        <taxon>Brassicales</taxon>
        <taxon>Brassicaceae</taxon>
        <taxon>Brassiceae</taxon>
        <taxon>Brassica</taxon>
    </lineage>
</organism>
<keyword evidence="5" id="KW-1185">Reference proteome</keyword>
<dbReference type="Proteomes" id="UP000824890">
    <property type="component" value="Unassembled WGS sequence"/>
</dbReference>
<evidence type="ECO:0000256" key="2">
    <source>
        <dbReference type="SAM" id="MobiDB-lite"/>
    </source>
</evidence>
<keyword evidence="1" id="KW-0479">Metal-binding</keyword>
<feature type="region of interest" description="Disordered" evidence="2">
    <location>
        <begin position="115"/>
        <end position="141"/>
    </location>
</feature>
<dbReference type="Pfam" id="PF13639">
    <property type="entry name" value="zf-RING_2"/>
    <property type="match status" value="1"/>
</dbReference>
<feature type="compositionally biased region" description="Basic and acidic residues" evidence="2">
    <location>
        <begin position="47"/>
        <end position="60"/>
    </location>
</feature>
<dbReference type="Gene3D" id="3.30.40.10">
    <property type="entry name" value="Zinc/RING finger domain, C3HC4 (zinc finger)"/>
    <property type="match status" value="1"/>
</dbReference>
<keyword evidence="1" id="KW-0862">Zinc</keyword>
<proteinExistence type="predicted"/>
<evidence type="ECO:0000259" key="3">
    <source>
        <dbReference type="PROSITE" id="PS50089"/>
    </source>
</evidence>
<protein>
    <recommendedName>
        <fullName evidence="3">RING-type domain-containing protein</fullName>
    </recommendedName>
</protein>
<evidence type="ECO:0000313" key="4">
    <source>
        <dbReference type="EMBL" id="KAH0884284.1"/>
    </source>
</evidence>
<sequence length="496" mass="55478">MSFRLKQDQCGDDRAGVRYIPVEVQTAGAKGCDRQQHVTAGCGASRSDSRGRESGVERTRTKCMRRRSKRRSKPRQTMTFLTASSPAAAVFSVRKPIDDDDCLCPHRLLRQRPIETHHGRLLSPSPASSPSETDRNPPRTTTLSVASVFSVRNRSKPATDGYTLCVVNAVLVKTRIIKDMDSTNQYSQSSNFVDLLNSQQDSFLPEQSPTSIPSCPYASISHGGELQSSQLHVYWSEILLCRLQSPLAAPTLAKSEMNGDRPDSHYTETGFPYAASYMDFYGGAAQDDPLNYAHAGTMHPPHQDSLYWTMNTNAYKFGFSGSDNAAFYGSYDLNDHLSRMSIGRTNWEYHLPLVNVDESVPRSGDTDDHSDAEECIAIEHDPESPQVSWQDDIDPDTMTYEELIELGEAVGSESRGLSQELIETLPTRKYKFGSFFSRKRAGDRCVICQLKYKIGEKQMNLPCKHVYHSECISKWLNINKICPVCNSEVFGEPSIH</sequence>
<reference evidence="4 5" key="1">
    <citation type="submission" date="2021-05" db="EMBL/GenBank/DDBJ databases">
        <title>Genome Assembly of Synthetic Allotetraploid Brassica napus Reveals Homoeologous Exchanges between Subgenomes.</title>
        <authorList>
            <person name="Davis J.T."/>
        </authorList>
    </citation>
    <scope>NUCLEOTIDE SEQUENCE [LARGE SCALE GENOMIC DNA]</scope>
    <source>
        <strain evidence="5">cv. Da-Ae</strain>
        <tissue evidence="4">Seedling</tissue>
    </source>
</reference>
<comment type="caution">
    <text evidence="4">The sequence shown here is derived from an EMBL/GenBank/DDBJ whole genome shotgun (WGS) entry which is preliminary data.</text>
</comment>
<accession>A0ABQ7ZVJ5</accession>
<dbReference type="PROSITE" id="PS50089">
    <property type="entry name" value="ZF_RING_2"/>
    <property type="match status" value="1"/>
</dbReference>
<feature type="domain" description="RING-type" evidence="3">
    <location>
        <begin position="445"/>
        <end position="486"/>
    </location>
</feature>
<dbReference type="PANTHER" id="PTHR46400">
    <property type="entry name" value="RING/U-BOX SUPERFAMILY PROTEIN"/>
    <property type="match status" value="1"/>
</dbReference>
<keyword evidence="1" id="KW-0863">Zinc-finger</keyword>
<dbReference type="PANTHER" id="PTHR46400:SF5">
    <property type="entry name" value="RING-TYPE DOMAIN-CONTAINING PROTEIN"/>
    <property type="match status" value="1"/>
</dbReference>
<dbReference type="InterPro" id="IPR013083">
    <property type="entry name" value="Znf_RING/FYVE/PHD"/>
</dbReference>
<dbReference type="SUPFAM" id="SSF57850">
    <property type="entry name" value="RING/U-box"/>
    <property type="match status" value="1"/>
</dbReference>
<dbReference type="SMART" id="SM00184">
    <property type="entry name" value="RING"/>
    <property type="match status" value="1"/>
</dbReference>
<evidence type="ECO:0000313" key="5">
    <source>
        <dbReference type="Proteomes" id="UP000824890"/>
    </source>
</evidence>
<gene>
    <name evidence="4" type="ORF">HID58_060380</name>
</gene>
<dbReference type="InterPro" id="IPR033276">
    <property type="entry name" value="BB"/>
</dbReference>